<proteinExistence type="predicted"/>
<sequence>MNGDLHLMAYVQGESQLARDAERLRAVRDFPGRSERQRPGRARDVVERLRVPVPRRAPSVAPPCCPA</sequence>
<comment type="caution">
    <text evidence="1">The sequence shown here is derived from an EMBL/GenBank/DDBJ whole genome shotgun (WGS) entry which is preliminary data.</text>
</comment>
<dbReference type="RefSeq" id="WP_098458385.1">
    <property type="nucleotide sequence ID" value="NZ_PDJH01000001.1"/>
</dbReference>
<keyword evidence="2" id="KW-1185">Reference proteome</keyword>
<accession>A0A2A9EGF5</accession>
<name>A0A2A9EGF5_9MICO</name>
<dbReference type="Proteomes" id="UP000221394">
    <property type="component" value="Unassembled WGS sequence"/>
</dbReference>
<gene>
    <name evidence="1" type="ORF">ATL41_2078</name>
</gene>
<evidence type="ECO:0000313" key="2">
    <source>
        <dbReference type="Proteomes" id="UP000221394"/>
    </source>
</evidence>
<reference evidence="1 2" key="1">
    <citation type="submission" date="2017-10" db="EMBL/GenBank/DDBJ databases">
        <title>Sequencing the genomes of 1000 actinobacteria strains.</title>
        <authorList>
            <person name="Klenk H.-P."/>
        </authorList>
    </citation>
    <scope>NUCLEOTIDE SEQUENCE [LARGE SCALE GENOMIC DNA]</scope>
    <source>
        <strain evidence="1 2">DSM 21574</strain>
    </source>
</reference>
<evidence type="ECO:0000313" key="1">
    <source>
        <dbReference type="EMBL" id="PFG37322.1"/>
    </source>
</evidence>
<dbReference type="EMBL" id="PDJH01000001">
    <property type="protein sequence ID" value="PFG37322.1"/>
    <property type="molecule type" value="Genomic_DNA"/>
</dbReference>
<protein>
    <submittedName>
        <fullName evidence="1">Uncharacterized protein</fullName>
    </submittedName>
</protein>
<dbReference type="AlphaFoldDB" id="A0A2A9EGF5"/>
<organism evidence="1 2">
    <name type="scientific">Flavimobilis soli</name>
    <dbReference type="NCBI Taxonomy" id="442709"/>
    <lineage>
        <taxon>Bacteria</taxon>
        <taxon>Bacillati</taxon>
        <taxon>Actinomycetota</taxon>
        <taxon>Actinomycetes</taxon>
        <taxon>Micrococcales</taxon>
        <taxon>Jonesiaceae</taxon>
        <taxon>Flavimobilis</taxon>
    </lineage>
</organism>